<dbReference type="InterPro" id="IPR018247">
    <property type="entry name" value="EF_Hand_1_Ca_BS"/>
</dbReference>
<gene>
    <name evidence="2" type="ORF">DFQ10_1078</name>
</gene>
<accession>A0A3D9H002</accession>
<sequence length="92" mass="10451">MLSKETILHKIQILITNHFETPEDAFAFFDKDGDGKLNKAEIVKLLKDAEITGFIRGMVSSKLIEGYDKDGDDLISWKEFKSAIDEITEESK</sequence>
<proteinExistence type="predicted"/>
<organism evidence="2 3">
    <name type="scientific">Winogradskyella eximia</name>
    <dbReference type="NCBI Taxonomy" id="262006"/>
    <lineage>
        <taxon>Bacteria</taxon>
        <taxon>Pseudomonadati</taxon>
        <taxon>Bacteroidota</taxon>
        <taxon>Flavobacteriia</taxon>
        <taxon>Flavobacteriales</taxon>
        <taxon>Flavobacteriaceae</taxon>
        <taxon>Winogradskyella</taxon>
    </lineage>
</organism>
<evidence type="ECO:0000313" key="3">
    <source>
        <dbReference type="Proteomes" id="UP000256980"/>
    </source>
</evidence>
<protein>
    <submittedName>
        <fullName evidence="2">EF hand domain-containing protein</fullName>
    </submittedName>
</protein>
<dbReference type="Proteomes" id="UP000256980">
    <property type="component" value="Unassembled WGS sequence"/>
</dbReference>
<dbReference type="InterPro" id="IPR002048">
    <property type="entry name" value="EF_hand_dom"/>
</dbReference>
<name>A0A3D9H002_9FLAO</name>
<dbReference type="SUPFAM" id="SSF47473">
    <property type="entry name" value="EF-hand"/>
    <property type="match status" value="1"/>
</dbReference>
<dbReference type="PROSITE" id="PS50222">
    <property type="entry name" value="EF_HAND_2"/>
    <property type="match status" value="2"/>
</dbReference>
<dbReference type="Pfam" id="PF13499">
    <property type="entry name" value="EF-hand_7"/>
    <property type="match status" value="1"/>
</dbReference>
<keyword evidence="3" id="KW-1185">Reference proteome</keyword>
<dbReference type="AlphaFoldDB" id="A0A3D9H002"/>
<dbReference type="GO" id="GO:0005509">
    <property type="term" value="F:calcium ion binding"/>
    <property type="evidence" value="ECO:0007669"/>
    <property type="project" value="InterPro"/>
</dbReference>
<dbReference type="OrthoDB" id="1443945at2"/>
<comment type="caution">
    <text evidence="2">The sequence shown here is derived from an EMBL/GenBank/DDBJ whole genome shotgun (WGS) entry which is preliminary data.</text>
</comment>
<dbReference type="InterPro" id="IPR011992">
    <property type="entry name" value="EF-hand-dom_pair"/>
</dbReference>
<feature type="domain" description="EF-hand" evidence="1">
    <location>
        <begin position="67"/>
        <end position="90"/>
    </location>
</feature>
<dbReference type="SMART" id="SM00054">
    <property type="entry name" value="EFh"/>
    <property type="match status" value="2"/>
</dbReference>
<evidence type="ECO:0000313" key="2">
    <source>
        <dbReference type="EMBL" id="RED42828.1"/>
    </source>
</evidence>
<evidence type="ECO:0000259" key="1">
    <source>
        <dbReference type="PROSITE" id="PS50222"/>
    </source>
</evidence>
<dbReference type="RefSeq" id="WP_115818022.1">
    <property type="nucleotide sequence ID" value="NZ_CANKZP010000013.1"/>
</dbReference>
<dbReference type="Gene3D" id="1.10.238.10">
    <property type="entry name" value="EF-hand"/>
    <property type="match status" value="1"/>
</dbReference>
<feature type="domain" description="EF-hand" evidence="1">
    <location>
        <begin position="17"/>
        <end position="52"/>
    </location>
</feature>
<reference evidence="2 3" key="1">
    <citation type="submission" date="2018-07" db="EMBL/GenBank/DDBJ databases">
        <title>Genomic Encyclopedia of Type Strains, Phase III (KMG-III): the genomes of soil and plant-associated and newly described type strains.</title>
        <authorList>
            <person name="Whitman W."/>
        </authorList>
    </citation>
    <scope>NUCLEOTIDE SEQUENCE [LARGE SCALE GENOMIC DNA]</scope>
    <source>
        <strain evidence="2 3">CECT 7946</strain>
    </source>
</reference>
<dbReference type="PROSITE" id="PS00018">
    <property type="entry name" value="EF_HAND_1"/>
    <property type="match status" value="2"/>
</dbReference>
<dbReference type="EMBL" id="QRDV01000007">
    <property type="protein sequence ID" value="RED42828.1"/>
    <property type="molecule type" value="Genomic_DNA"/>
</dbReference>